<keyword evidence="2" id="KW-1185">Reference proteome</keyword>
<evidence type="ECO:0000313" key="2">
    <source>
        <dbReference type="Proteomes" id="UP000235220"/>
    </source>
</evidence>
<dbReference type="GeneID" id="108994954"/>
<dbReference type="Proteomes" id="UP000235220">
    <property type="component" value="Chromosome 10"/>
</dbReference>
<organism evidence="2 3">
    <name type="scientific">Juglans regia</name>
    <name type="common">English walnut</name>
    <dbReference type="NCBI Taxonomy" id="51240"/>
    <lineage>
        <taxon>Eukaryota</taxon>
        <taxon>Viridiplantae</taxon>
        <taxon>Streptophyta</taxon>
        <taxon>Embryophyta</taxon>
        <taxon>Tracheophyta</taxon>
        <taxon>Spermatophyta</taxon>
        <taxon>Magnoliopsida</taxon>
        <taxon>eudicotyledons</taxon>
        <taxon>Gunneridae</taxon>
        <taxon>Pentapetalae</taxon>
        <taxon>rosids</taxon>
        <taxon>fabids</taxon>
        <taxon>Fagales</taxon>
        <taxon>Juglandaceae</taxon>
        <taxon>Juglans</taxon>
    </lineage>
</organism>
<dbReference type="Gramene" id="Jr10_16590_p1">
    <property type="protein sequence ID" value="cds.Jr10_16590_p1"/>
    <property type="gene ID" value="Jr10_16590"/>
</dbReference>
<keyword evidence="1" id="KW-0862">Zinc</keyword>
<keyword evidence="1" id="KW-0863">Zinc-finger</keyword>
<keyword evidence="1" id="KW-0479">Metal-binding</keyword>
<dbReference type="PANTHER" id="PTHR31669">
    <property type="entry name" value="PROTEIN FAR1-RELATED SEQUENCE 10-RELATED"/>
    <property type="match status" value="1"/>
</dbReference>
<dbReference type="GO" id="GO:0008270">
    <property type="term" value="F:zinc ion binding"/>
    <property type="evidence" value="ECO:0007669"/>
    <property type="project" value="UniProtKB-UniRule"/>
</dbReference>
<dbReference type="GO" id="GO:0005634">
    <property type="term" value="C:nucleus"/>
    <property type="evidence" value="ECO:0007669"/>
    <property type="project" value="UniProtKB-SubCell"/>
</dbReference>
<gene>
    <name evidence="3" type="primary">LOC108994954</name>
</gene>
<keyword evidence="1" id="KW-0539">Nucleus</keyword>
<dbReference type="AlphaFoldDB" id="A0A2I4F2R9"/>
<dbReference type="InterPro" id="IPR031052">
    <property type="entry name" value="FHY3/FAR1"/>
</dbReference>
<comment type="similarity">
    <text evidence="1">Belongs to the FHY3/FAR1 family.</text>
</comment>
<accession>A0A2I4F2R9</accession>
<dbReference type="PANTHER" id="PTHR31669:SF283">
    <property type="entry name" value="PROTEIN FAR1-RELATED SEQUENCE"/>
    <property type="match status" value="1"/>
</dbReference>
<comment type="function">
    <text evidence="1">Putative transcription activator involved in regulating light control of development.</text>
</comment>
<dbReference type="KEGG" id="jre:108994954"/>
<proteinExistence type="inferred from homology"/>
<comment type="subcellular location">
    <subcellularLocation>
        <location evidence="1">Nucleus</location>
    </subcellularLocation>
</comment>
<dbReference type="OrthoDB" id="1928232at2759"/>
<dbReference type="GO" id="GO:0006355">
    <property type="term" value="P:regulation of DNA-templated transcription"/>
    <property type="evidence" value="ECO:0007669"/>
    <property type="project" value="UniProtKB-UniRule"/>
</dbReference>
<evidence type="ECO:0000313" key="3">
    <source>
        <dbReference type="RefSeq" id="XP_018825938.2"/>
    </source>
</evidence>
<evidence type="ECO:0000256" key="1">
    <source>
        <dbReference type="RuleBase" id="RU367018"/>
    </source>
</evidence>
<protein>
    <recommendedName>
        <fullName evidence="1">Protein FAR1-RELATED SEQUENCE</fullName>
    </recommendedName>
</protein>
<sequence>MNAFFDGYDHAKTNLKEFFNQFDNALKNKIENETVADFHSFRVSIPCISRSPIKKRFQELYMNAKFREVQQQTTGIIDMDPKLFRHNGTIKTYHVEDEIHVEEFTKLVTHYVDFSEEDTAAKCSGGLWILCRHILAVFKCNGIKSVPNTYILDRWRKDMKRRYTLIHSNYETRDHRAYSNRYSSLLNTCYQMITNVACSSHHTEDATTKLYAMIDLYRANQEPPSITLTGVNVGCTTACPTTIGSSKHVLNPNAMRGKDRPSSMRRALRMEKDTQKVKTKMKRAPVKGKCKHRDGGDTTVVDTCRWLFGPSEMDTPNVEQV</sequence>
<name>A0A2I4F2R9_JUGRE</name>
<dbReference type="RefSeq" id="XP_018825938.2">
    <property type="nucleotide sequence ID" value="XM_018970393.2"/>
</dbReference>
<reference evidence="3" key="1">
    <citation type="submission" date="2025-08" db="UniProtKB">
        <authorList>
            <consortium name="RefSeq"/>
        </authorList>
    </citation>
    <scope>IDENTIFICATION</scope>
    <source>
        <tissue evidence="3">Leaves</tissue>
    </source>
</reference>